<comment type="similarity">
    <text evidence="2">Belongs to the FAD-dependent glycerol-3-phosphate dehydrogenase family.</text>
</comment>
<dbReference type="SUPFAM" id="SSF51905">
    <property type="entry name" value="FAD/NAD(P)-binding domain"/>
    <property type="match status" value="1"/>
</dbReference>
<dbReference type="Gene3D" id="3.30.9.10">
    <property type="entry name" value="D-Amino Acid Oxidase, subunit A, domain 2"/>
    <property type="match status" value="1"/>
</dbReference>
<keyword evidence="4" id="KW-0285">Flavoprotein</keyword>
<reference evidence="10" key="1">
    <citation type="submission" date="2011-05" db="EMBL/GenBank/DDBJ databases">
        <title>The genome sequence of Vittaforma corneae strain ATCC 50505.</title>
        <authorList>
            <consortium name="The Broad Institute Genome Sequencing Platform"/>
            <person name="Cuomo C."/>
            <person name="Didier E."/>
            <person name="Bowers L."/>
            <person name="Young S.K."/>
            <person name="Zeng Q."/>
            <person name="Gargeya S."/>
            <person name="Fitzgerald M."/>
            <person name="Haas B."/>
            <person name="Abouelleil A."/>
            <person name="Alvarado L."/>
            <person name="Arachchi H.M."/>
            <person name="Berlin A."/>
            <person name="Chapman S.B."/>
            <person name="Gearin G."/>
            <person name="Goldberg J."/>
            <person name="Griggs A."/>
            <person name="Gujja S."/>
            <person name="Hansen M."/>
            <person name="Heiman D."/>
            <person name="Howarth C."/>
            <person name="Larimer J."/>
            <person name="Lui A."/>
            <person name="MacDonald P.J.P."/>
            <person name="McCowen C."/>
            <person name="Montmayeur A."/>
            <person name="Murphy C."/>
            <person name="Neiman D."/>
            <person name="Pearson M."/>
            <person name="Priest M."/>
            <person name="Roberts A."/>
            <person name="Saif S."/>
            <person name="Shea T."/>
            <person name="Sisk P."/>
            <person name="Stolte C."/>
            <person name="Sykes S."/>
            <person name="Wortman J."/>
            <person name="Nusbaum C."/>
            <person name="Birren B."/>
        </authorList>
    </citation>
    <scope>NUCLEOTIDE SEQUENCE [LARGE SCALE GENOMIC DNA]</scope>
    <source>
        <strain evidence="10">ATCC 50505</strain>
    </source>
</reference>
<evidence type="ECO:0000256" key="5">
    <source>
        <dbReference type="ARBA" id="ARBA00022827"/>
    </source>
</evidence>
<dbReference type="InterPro" id="IPR038299">
    <property type="entry name" value="DAO_C_sf"/>
</dbReference>
<evidence type="ECO:0000256" key="4">
    <source>
        <dbReference type="ARBA" id="ARBA00022630"/>
    </source>
</evidence>
<dbReference type="PANTHER" id="PTHR11985">
    <property type="entry name" value="GLYCEROL-3-PHOSPHATE DEHYDROGENASE"/>
    <property type="match status" value="1"/>
</dbReference>
<dbReference type="EMBL" id="JH370130">
    <property type="protein sequence ID" value="ELA42751.1"/>
    <property type="molecule type" value="Genomic_DNA"/>
</dbReference>
<evidence type="ECO:0000256" key="3">
    <source>
        <dbReference type="ARBA" id="ARBA00013029"/>
    </source>
</evidence>
<sequence length="461" mass="52450">MHERKTVMGMAPYLTRTVRIMVPIYNIVKIPFYFMLLKFYDWLSWGSALGRSYLLPEKNASLYFNNLKRQDLKSAMIYYDGMMFDSRINVMLATTAAFYGATVANHTKFIDFIKSETGQIAGIKVSDEISGEVFCVNAKVIISSAGPFTDSICRKNNHAENLMIPSIGTHIVIKPGFGTEDMGILDTTTSDNRVVFILPWNNHTIVGSTESEGLASSQIKPTEDEVNFLLNEINKYTDKKITKKSITSAWSGVRPLIKNNFKGSTECIVRKFKIFDDRNGLIIVAGGKWTTFRSMAEKTIDLAIKNYHLEALNGCLTSQIQVLGSRKYSRDLFYEISRVLEVDIEYSKHLLNMYGDQVFKLKRYIKKYPARLSSKYLFTEGEAIYCLESEMAVNSSDIVNNRFGVGYYDVEEAYQMVQKVDTLLIGYFSKKDTKYEPDQNYTKAALVSLGYELISKFKDAD</sequence>
<protein>
    <recommendedName>
        <fullName evidence="3">glycerol-3-phosphate dehydrogenase</fullName>
        <ecNumber evidence="3">1.1.5.3</ecNumber>
    </recommendedName>
</protein>
<dbReference type="AlphaFoldDB" id="L2GPJ2"/>
<proteinExistence type="inferred from homology"/>
<dbReference type="InterPro" id="IPR000447">
    <property type="entry name" value="G3P_DH_FAD-dep"/>
</dbReference>
<dbReference type="InParanoid" id="L2GPJ2"/>
<dbReference type="Pfam" id="PF01266">
    <property type="entry name" value="DAO"/>
    <property type="match status" value="1"/>
</dbReference>
<keyword evidence="6" id="KW-0560">Oxidoreductase</keyword>
<dbReference type="GO" id="GO:0004368">
    <property type="term" value="F:glycerol-3-phosphate dehydrogenase (quinone) activity"/>
    <property type="evidence" value="ECO:0007669"/>
    <property type="project" value="UniProtKB-EC"/>
</dbReference>
<feature type="domain" description="FAD dependent oxidoreductase" evidence="7">
    <location>
        <begin position="52"/>
        <end position="286"/>
    </location>
</feature>
<dbReference type="Proteomes" id="UP000011082">
    <property type="component" value="Unassembled WGS sequence"/>
</dbReference>
<dbReference type="GeneID" id="19880784"/>
<evidence type="ECO:0000256" key="1">
    <source>
        <dbReference type="ARBA" id="ARBA00001974"/>
    </source>
</evidence>
<accession>L2GPJ2</accession>
<dbReference type="SUPFAM" id="SSF54373">
    <property type="entry name" value="FAD-linked reductases, C-terminal domain"/>
    <property type="match status" value="1"/>
</dbReference>
<organism evidence="9 10">
    <name type="scientific">Vittaforma corneae (strain ATCC 50505)</name>
    <name type="common">Microsporidian parasite</name>
    <name type="synonym">Nosema corneum</name>
    <dbReference type="NCBI Taxonomy" id="993615"/>
    <lineage>
        <taxon>Eukaryota</taxon>
        <taxon>Fungi</taxon>
        <taxon>Fungi incertae sedis</taxon>
        <taxon>Microsporidia</taxon>
        <taxon>Nosematidae</taxon>
        <taxon>Vittaforma</taxon>
    </lineage>
</organism>
<evidence type="ECO:0000259" key="8">
    <source>
        <dbReference type="Pfam" id="PF16901"/>
    </source>
</evidence>
<name>L2GPJ2_VITCO</name>
<gene>
    <name evidence="9" type="ORF">VICG_00066</name>
</gene>
<dbReference type="RefSeq" id="XP_007603519.1">
    <property type="nucleotide sequence ID" value="XM_007603457.1"/>
</dbReference>
<dbReference type="Gene3D" id="1.10.8.870">
    <property type="entry name" value="Alpha-glycerophosphate oxidase, cap domain"/>
    <property type="match status" value="1"/>
</dbReference>
<dbReference type="PANTHER" id="PTHR11985:SF15">
    <property type="entry name" value="GLYCEROL-3-PHOSPHATE DEHYDROGENASE, MITOCHONDRIAL"/>
    <property type="match status" value="1"/>
</dbReference>
<dbReference type="InterPro" id="IPR036188">
    <property type="entry name" value="FAD/NAD-bd_sf"/>
</dbReference>
<evidence type="ECO:0000259" key="7">
    <source>
        <dbReference type="Pfam" id="PF01266"/>
    </source>
</evidence>
<dbReference type="FunCoup" id="L2GPJ2">
    <property type="interactions" value="55"/>
</dbReference>
<dbReference type="OrthoDB" id="264015at2759"/>
<dbReference type="InterPro" id="IPR031656">
    <property type="entry name" value="DAO_C"/>
</dbReference>
<comment type="cofactor">
    <cofactor evidence="1">
        <name>FAD</name>
        <dbReference type="ChEBI" id="CHEBI:57692"/>
    </cofactor>
</comment>
<keyword evidence="5" id="KW-0274">FAD</keyword>
<feature type="domain" description="Alpha-glycerophosphate oxidase C-terminal" evidence="8">
    <location>
        <begin position="315"/>
        <end position="430"/>
    </location>
</feature>
<dbReference type="GO" id="GO:0006072">
    <property type="term" value="P:glycerol-3-phosphate metabolic process"/>
    <property type="evidence" value="ECO:0007669"/>
    <property type="project" value="InterPro"/>
</dbReference>
<dbReference type="VEuPathDB" id="MicrosporidiaDB:VICG_00066"/>
<dbReference type="InterPro" id="IPR006076">
    <property type="entry name" value="FAD-dep_OxRdtase"/>
</dbReference>
<evidence type="ECO:0000313" key="10">
    <source>
        <dbReference type="Proteomes" id="UP000011082"/>
    </source>
</evidence>
<dbReference type="STRING" id="993615.L2GPJ2"/>
<dbReference type="GO" id="GO:0005739">
    <property type="term" value="C:mitochondrion"/>
    <property type="evidence" value="ECO:0007669"/>
    <property type="project" value="TreeGrafter"/>
</dbReference>
<dbReference type="PRINTS" id="PR01001">
    <property type="entry name" value="FADG3PDH"/>
</dbReference>
<evidence type="ECO:0000256" key="2">
    <source>
        <dbReference type="ARBA" id="ARBA00007330"/>
    </source>
</evidence>
<dbReference type="EC" id="1.1.5.3" evidence="3"/>
<evidence type="ECO:0000313" key="9">
    <source>
        <dbReference type="EMBL" id="ELA42751.1"/>
    </source>
</evidence>
<evidence type="ECO:0000256" key="6">
    <source>
        <dbReference type="ARBA" id="ARBA00023002"/>
    </source>
</evidence>
<dbReference type="Pfam" id="PF16901">
    <property type="entry name" value="DAO_C"/>
    <property type="match status" value="1"/>
</dbReference>
<dbReference type="Gene3D" id="3.50.50.60">
    <property type="entry name" value="FAD/NAD(P)-binding domain"/>
    <property type="match status" value="1"/>
</dbReference>
<keyword evidence="10" id="KW-1185">Reference proteome</keyword>
<dbReference type="HOGENOM" id="CLU_015740_4_2_1"/>